<comment type="function">
    <text evidence="8">Initiates the restart of stalled replication forks, which reloads the replicative helicase on sites other than the origin of replication. Recognizes and binds to abandoned replication forks and remodels them to uncover a helicase loading site. Promotes assembly of the primosome at these replication forks.</text>
</comment>
<gene>
    <name evidence="8" type="primary">priA</name>
    <name evidence="11" type="ORF">FB474_2145</name>
</gene>
<feature type="region of interest" description="Disordered" evidence="9">
    <location>
        <begin position="702"/>
        <end position="721"/>
    </location>
</feature>
<evidence type="ECO:0000256" key="5">
    <source>
        <dbReference type="ARBA" id="ARBA00022833"/>
    </source>
</evidence>
<evidence type="ECO:0000256" key="8">
    <source>
        <dbReference type="HAMAP-Rule" id="MF_00983"/>
    </source>
</evidence>
<dbReference type="GO" id="GO:0005524">
    <property type="term" value="F:ATP binding"/>
    <property type="evidence" value="ECO:0007669"/>
    <property type="project" value="UniProtKB-UniRule"/>
</dbReference>
<feature type="compositionally biased region" description="Pro residues" evidence="9">
    <location>
        <begin position="159"/>
        <end position="168"/>
    </location>
</feature>
<dbReference type="GO" id="GO:0003677">
    <property type="term" value="F:DNA binding"/>
    <property type="evidence" value="ECO:0007669"/>
    <property type="project" value="UniProtKB-UniRule"/>
</dbReference>
<dbReference type="Pfam" id="PF17764">
    <property type="entry name" value="PriA_3primeBD"/>
    <property type="match status" value="1"/>
</dbReference>
<comment type="caution">
    <text evidence="11">The sequence shown here is derived from an EMBL/GenBank/DDBJ whole genome shotgun (WGS) entry which is preliminary data.</text>
</comment>
<accession>A0A542ZKC9</accession>
<evidence type="ECO:0000256" key="1">
    <source>
        <dbReference type="ARBA" id="ARBA00022515"/>
    </source>
</evidence>
<feature type="binding site" evidence="8">
    <location>
        <position position="459"/>
    </location>
    <ligand>
        <name>Zn(2+)</name>
        <dbReference type="ChEBI" id="CHEBI:29105"/>
        <label>1</label>
    </ligand>
</feature>
<feature type="binding site" evidence="8">
    <location>
        <position position="426"/>
    </location>
    <ligand>
        <name>Zn(2+)</name>
        <dbReference type="ChEBI" id="CHEBI:29105"/>
        <label>2</label>
    </ligand>
</feature>
<dbReference type="EMBL" id="VFOQ01000001">
    <property type="protein sequence ID" value="TQL60748.1"/>
    <property type="molecule type" value="Genomic_DNA"/>
</dbReference>
<dbReference type="GO" id="GO:0006269">
    <property type="term" value="P:DNA replication, synthesis of primer"/>
    <property type="evidence" value="ECO:0007669"/>
    <property type="project" value="UniProtKB-KW"/>
</dbReference>
<dbReference type="InterPro" id="IPR027417">
    <property type="entry name" value="P-loop_NTPase"/>
</dbReference>
<feature type="binding site" evidence="8">
    <location>
        <position position="444"/>
    </location>
    <ligand>
        <name>Zn(2+)</name>
        <dbReference type="ChEBI" id="CHEBI:29105"/>
        <label>2</label>
    </ligand>
</feature>
<keyword evidence="3 8" id="KW-0479">Metal-binding</keyword>
<feature type="region of interest" description="Disordered" evidence="9">
    <location>
        <begin position="629"/>
        <end position="670"/>
    </location>
</feature>
<feature type="domain" description="Primosomal protein N' 3' DNA-binding" evidence="10">
    <location>
        <begin position="46"/>
        <end position="142"/>
    </location>
</feature>
<organism evidence="11 12">
    <name type="scientific">Oryzihumus leptocrescens</name>
    <dbReference type="NCBI Taxonomy" id="297536"/>
    <lineage>
        <taxon>Bacteria</taxon>
        <taxon>Bacillati</taxon>
        <taxon>Actinomycetota</taxon>
        <taxon>Actinomycetes</taxon>
        <taxon>Micrococcales</taxon>
        <taxon>Intrasporangiaceae</taxon>
        <taxon>Oryzihumus</taxon>
    </lineage>
</organism>
<keyword evidence="2 8" id="KW-0235">DNA replication</keyword>
<keyword evidence="1 8" id="KW-0639">Primosome</keyword>
<dbReference type="GO" id="GO:0006310">
    <property type="term" value="P:DNA recombination"/>
    <property type="evidence" value="ECO:0007669"/>
    <property type="project" value="InterPro"/>
</dbReference>
<dbReference type="InterPro" id="IPR041222">
    <property type="entry name" value="PriA_3primeBD"/>
</dbReference>
<dbReference type="GO" id="GO:0006302">
    <property type="term" value="P:double-strand break repair"/>
    <property type="evidence" value="ECO:0007669"/>
    <property type="project" value="InterPro"/>
</dbReference>
<feature type="binding site" evidence="8">
    <location>
        <position position="447"/>
    </location>
    <ligand>
        <name>Zn(2+)</name>
        <dbReference type="ChEBI" id="CHEBI:29105"/>
        <label>2</label>
    </ligand>
</feature>
<feature type="region of interest" description="Disordered" evidence="9">
    <location>
        <begin position="148"/>
        <end position="169"/>
    </location>
</feature>
<feature type="compositionally biased region" description="Low complexity" evidence="9">
    <location>
        <begin position="634"/>
        <end position="670"/>
    </location>
</feature>
<dbReference type="GO" id="GO:0006270">
    <property type="term" value="P:DNA replication initiation"/>
    <property type="evidence" value="ECO:0007669"/>
    <property type="project" value="TreeGrafter"/>
</dbReference>
<dbReference type="Gene3D" id="3.40.50.300">
    <property type="entry name" value="P-loop containing nucleotide triphosphate hydrolases"/>
    <property type="match status" value="1"/>
</dbReference>
<keyword evidence="7 8" id="KW-0238">DNA-binding</keyword>
<evidence type="ECO:0000256" key="4">
    <source>
        <dbReference type="ARBA" id="ARBA00022741"/>
    </source>
</evidence>
<comment type="caution">
    <text evidence="8">As this protein does not have any detectable helicase domains, it probably does not have helicase activity.</text>
</comment>
<evidence type="ECO:0000256" key="2">
    <source>
        <dbReference type="ARBA" id="ARBA00022705"/>
    </source>
</evidence>
<comment type="similarity">
    <text evidence="8">Belongs to the helicase family. PriA subfamily.</text>
</comment>
<dbReference type="AlphaFoldDB" id="A0A542ZKC9"/>
<dbReference type="PANTHER" id="PTHR30580">
    <property type="entry name" value="PRIMOSOMAL PROTEIN N"/>
    <property type="match status" value="1"/>
</dbReference>
<feature type="binding site" evidence="8">
    <location>
        <position position="456"/>
    </location>
    <ligand>
        <name>Zn(2+)</name>
        <dbReference type="ChEBI" id="CHEBI:29105"/>
        <label>1</label>
    </ligand>
</feature>
<keyword evidence="6 8" id="KW-0067">ATP-binding</keyword>
<name>A0A542ZKC9_9MICO</name>
<dbReference type="RefSeq" id="WP_141788606.1">
    <property type="nucleotide sequence ID" value="NZ_VFOQ01000001.1"/>
</dbReference>
<evidence type="ECO:0000256" key="7">
    <source>
        <dbReference type="ARBA" id="ARBA00023125"/>
    </source>
</evidence>
<evidence type="ECO:0000313" key="12">
    <source>
        <dbReference type="Proteomes" id="UP000319514"/>
    </source>
</evidence>
<protein>
    <recommendedName>
        <fullName evidence="8">Probable replication restart protein PriA</fullName>
    </recommendedName>
    <alternativeName>
        <fullName evidence="8">Putative ATP-dependent DNA helicase PriA</fullName>
    </alternativeName>
</protein>
<evidence type="ECO:0000313" key="11">
    <source>
        <dbReference type="EMBL" id="TQL60748.1"/>
    </source>
</evidence>
<dbReference type="Gene3D" id="3.40.1440.60">
    <property type="entry name" value="PriA, 3(prime) DNA-binding domain"/>
    <property type="match status" value="1"/>
</dbReference>
<keyword evidence="4 8" id="KW-0547">Nucleotide-binding</keyword>
<evidence type="ECO:0000259" key="10">
    <source>
        <dbReference type="Pfam" id="PF17764"/>
    </source>
</evidence>
<evidence type="ECO:0000256" key="9">
    <source>
        <dbReference type="SAM" id="MobiDB-lite"/>
    </source>
</evidence>
<comment type="subunit">
    <text evidence="8">Component of the replication restart primosome.</text>
</comment>
<feature type="binding site" evidence="8">
    <location>
        <position position="429"/>
    </location>
    <ligand>
        <name>Zn(2+)</name>
        <dbReference type="ChEBI" id="CHEBI:29105"/>
        <label>2</label>
    </ligand>
</feature>
<sequence length="721" mass="74626">MTSEGAAGPPAAGEQLELVRAGARRRPAARAAEGLAGVDPVALVAVEVGLPHLDRPFEYSVPASLADTARAGVRVKVRFAGQDVDGFVLERRAQAEHAGRLAPLRKVVSPEPVLTAATLALCRAVADRYAGTLEDVLRLAVPPRHAAAEKALAAEPPETEPLPAPDPGPWEAYPAGPSLLRRIAEGQAPAASWLATPTSNPAQDWPAALAVAAATALSAGRGALLVVPDHRDVDRVDAALKAALGPGRHVRLTADQGPQARYTAWLKVLRGHVRVVVGTRAATFAPVRDLGLVAWWDDGDDLHDEPRAPYPHVREVLLARARLEGAAVLSGGFARSVAVQQLVEAGSLRPVVGAPADLRRAAPRVQVAGEGTDLERDPAAAAAHLPSAAWRAAKAALERGPVLIQVPRRGYVPSLSCQTCRMPARCGHCHGPLALVAADAPPVCRWCGKGVPAFDCPHCHGRTVRAGVVGARRTAEELGRAFAGVPVHTSGAGDVLAAVAARPSLVIATPGAEPVAEGGYAATLLLDAWALLDRPSLDAAQEAERRWLAAAALTRGAAEGGLVVLCGAPLHTTLPAIEALVRWDPAWFAARELAERRELRLPPTVAMAQLVASRRALADALEHTSLPEGVERLGPLPASVGGPAAGAARRGRGPAPARPGGAARAGGTDAAAPERMQLLVRGPLADGPALASAMAALKAVRSARKEKESVTVRMDPSEGIG</sequence>
<dbReference type="OrthoDB" id="3177118at2"/>
<keyword evidence="11" id="KW-0378">Hydrolase</keyword>
<dbReference type="PANTHER" id="PTHR30580:SF0">
    <property type="entry name" value="PRIMOSOMAL PROTEIN N"/>
    <property type="match status" value="1"/>
</dbReference>
<feature type="binding site" evidence="8">
    <location>
        <position position="420"/>
    </location>
    <ligand>
        <name>Zn(2+)</name>
        <dbReference type="ChEBI" id="CHEBI:29105"/>
        <label>1</label>
    </ligand>
</feature>
<evidence type="ECO:0000256" key="6">
    <source>
        <dbReference type="ARBA" id="ARBA00022840"/>
    </source>
</evidence>
<dbReference type="Proteomes" id="UP000319514">
    <property type="component" value="Unassembled WGS sequence"/>
</dbReference>
<dbReference type="HAMAP" id="MF_00983">
    <property type="entry name" value="PriA"/>
    <property type="match status" value="1"/>
</dbReference>
<dbReference type="GO" id="GO:1990077">
    <property type="term" value="C:primosome complex"/>
    <property type="evidence" value="ECO:0007669"/>
    <property type="project" value="UniProtKB-UniRule"/>
</dbReference>
<keyword evidence="5 8" id="KW-0862">Zinc</keyword>
<proteinExistence type="inferred from homology"/>
<reference evidence="11 12" key="1">
    <citation type="submission" date="2019-06" db="EMBL/GenBank/DDBJ databases">
        <title>Sequencing the genomes of 1000 actinobacteria strains.</title>
        <authorList>
            <person name="Klenk H.-P."/>
        </authorList>
    </citation>
    <scope>NUCLEOTIDE SEQUENCE [LARGE SCALE GENOMIC DNA]</scope>
    <source>
        <strain evidence="11 12">DSM 18082</strain>
    </source>
</reference>
<dbReference type="SUPFAM" id="SSF52540">
    <property type="entry name" value="P-loop containing nucleoside triphosphate hydrolases"/>
    <property type="match status" value="1"/>
</dbReference>
<keyword evidence="12" id="KW-1185">Reference proteome</keyword>
<comment type="cofactor">
    <cofactor evidence="8">
        <name>Zn(2+)</name>
        <dbReference type="ChEBI" id="CHEBI:29105"/>
    </cofactor>
    <text evidence="8">Binds 2 zinc ions per subunit.</text>
</comment>
<keyword evidence="11" id="KW-0347">Helicase</keyword>
<evidence type="ECO:0000256" key="3">
    <source>
        <dbReference type="ARBA" id="ARBA00022723"/>
    </source>
</evidence>
<feature type="binding site" evidence="8">
    <location>
        <position position="417"/>
    </location>
    <ligand>
        <name>Zn(2+)</name>
        <dbReference type="ChEBI" id="CHEBI:29105"/>
        <label>1</label>
    </ligand>
</feature>
<dbReference type="InterPro" id="IPR042115">
    <property type="entry name" value="PriA_3primeBD_sf"/>
</dbReference>
<dbReference type="InterPro" id="IPR005259">
    <property type="entry name" value="PriA"/>
</dbReference>
<dbReference type="GO" id="GO:0008270">
    <property type="term" value="F:zinc ion binding"/>
    <property type="evidence" value="ECO:0007669"/>
    <property type="project" value="UniProtKB-UniRule"/>
</dbReference>
<dbReference type="GO" id="GO:0043138">
    <property type="term" value="F:3'-5' DNA helicase activity"/>
    <property type="evidence" value="ECO:0007669"/>
    <property type="project" value="TreeGrafter"/>
</dbReference>